<feature type="compositionally biased region" description="Basic and acidic residues" evidence="1">
    <location>
        <begin position="170"/>
        <end position="180"/>
    </location>
</feature>
<gene>
    <name evidence="2" type="ORF">VP01_3442g1</name>
</gene>
<dbReference type="EMBL" id="LAVV01008438">
    <property type="protein sequence ID" value="KNZ52804.1"/>
    <property type="molecule type" value="Genomic_DNA"/>
</dbReference>
<name>A0A0L6UWC1_9BASI</name>
<feature type="region of interest" description="Disordered" evidence="1">
    <location>
        <begin position="162"/>
        <end position="183"/>
    </location>
</feature>
<comment type="caution">
    <text evidence="2">The sequence shown here is derived from an EMBL/GenBank/DDBJ whole genome shotgun (WGS) entry which is preliminary data.</text>
</comment>
<accession>A0A0L6UWC1</accession>
<dbReference type="VEuPathDB" id="FungiDB:VP01_3442g1"/>
<dbReference type="Proteomes" id="UP000037035">
    <property type="component" value="Unassembled WGS sequence"/>
</dbReference>
<keyword evidence="3" id="KW-1185">Reference proteome</keyword>
<proteinExistence type="predicted"/>
<protein>
    <submittedName>
        <fullName evidence="2">Putative signal peptide protein</fullName>
    </submittedName>
</protein>
<evidence type="ECO:0000313" key="2">
    <source>
        <dbReference type="EMBL" id="KNZ52804.1"/>
    </source>
</evidence>
<evidence type="ECO:0000256" key="1">
    <source>
        <dbReference type="SAM" id="MobiDB-lite"/>
    </source>
</evidence>
<sequence>MLCSSRKPTFVLLLLFSGPERFDSNKLKWYNQLQFQSVEYIYTWPCLFASYNAHNNLCKTYAIWMMNSFNRAQSKSVSNSTCLLSVRRNKTKKHGLVLKLRRTKINFCFFQPELASFHWRRRRCGRGIRRGSFVGARVGIGGGSGRQESVWRALQGGRRAGGAPRGVWRLRSEGPEERGGRRGSQIRVVLQGVEISWDLGVRGRGRVVGVLYYHLTTKSGEKLGSQSLKITKRQKIHSLSPGCSVQRAQFSAVKPRTQHTSEKDTQLPTETVFLSTTSAADPRNTKCSDGSQPDPALCDLHNNWLRSVYQLALLKGGARLKNQSLKENTPLNFSARDCTALPDCPVPLGFFNACGVTERVRLEMCKLYFSGTNLNSVLKKIGFSVAEETRCGKKNRLSR</sequence>
<evidence type="ECO:0000313" key="3">
    <source>
        <dbReference type="Proteomes" id="UP000037035"/>
    </source>
</evidence>
<organism evidence="2 3">
    <name type="scientific">Puccinia sorghi</name>
    <dbReference type="NCBI Taxonomy" id="27349"/>
    <lineage>
        <taxon>Eukaryota</taxon>
        <taxon>Fungi</taxon>
        <taxon>Dikarya</taxon>
        <taxon>Basidiomycota</taxon>
        <taxon>Pucciniomycotina</taxon>
        <taxon>Pucciniomycetes</taxon>
        <taxon>Pucciniales</taxon>
        <taxon>Pucciniaceae</taxon>
        <taxon>Puccinia</taxon>
    </lineage>
</organism>
<dbReference type="AlphaFoldDB" id="A0A0L6UWC1"/>
<reference evidence="2 3" key="1">
    <citation type="submission" date="2015-08" db="EMBL/GenBank/DDBJ databases">
        <title>Next Generation Sequencing and Analysis of the Genome of Puccinia sorghi L Schw, the Causal Agent of Maize Common Rust.</title>
        <authorList>
            <person name="Rochi L."/>
            <person name="Burguener G."/>
            <person name="Darino M."/>
            <person name="Turjanski A."/>
            <person name="Kreff E."/>
            <person name="Dieguez M.J."/>
            <person name="Sacco F."/>
        </authorList>
    </citation>
    <scope>NUCLEOTIDE SEQUENCE [LARGE SCALE GENOMIC DNA]</scope>
    <source>
        <strain evidence="2 3">RO10H11247</strain>
    </source>
</reference>